<comment type="caution">
    <text evidence="2">The sequence shown here is derived from an EMBL/GenBank/DDBJ whole genome shotgun (WGS) entry which is preliminary data.</text>
</comment>
<dbReference type="Proteomes" id="UP000196594">
    <property type="component" value="Unassembled WGS sequence"/>
</dbReference>
<dbReference type="EMBL" id="NHNT01000002">
    <property type="protein sequence ID" value="OUZ39970.1"/>
    <property type="molecule type" value="Genomic_DNA"/>
</dbReference>
<protein>
    <submittedName>
        <fullName evidence="2">DUF2759 domain-containing protein</fullName>
    </submittedName>
</protein>
<organism evidence="2 3">
    <name type="scientific">Solibacillus kalamii</name>
    <dbReference type="NCBI Taxonomy" id="1748298"/>
    <lineage>
        <taxon>Bacteria</taxon>
        <taxon>Bacillati</taxon>
        <taxon>Bacillota</taxon>
        <taxon>Bacilli</taxon>
        <taxon>Bacillales</taxon>
        <taxon>Caryophanaceae</taxon>
        <taxon>Solibacillus</taxon>
    </lineage>
</organism>
<proteinExistence type="predicted"/>
<keyword evidence="1" id="KW-1133">Transmembrane helix</keyword>
<sequence length="58" mass="6269">MNLLMVIFGLVAIFGVIGIFQSIKEKNLLAAAFNALAAGVFGWFVIMTVLNQGYPPTH</sequence>
<evidence type="ECO:0000313" key="2">
    <source>
        <dbReference type="EMBL" id="OUZ39970.1"/>
    </source>
</evidence>
<reference evidence="2 3" key="1">
    <citation type="journal article" date="2017" name="Int. J. Syst. Evol. Microbiol.">
        <title>Solibacillus kalamii sp. nov., isolated from a high-efficiency particulate arrestance filter system used in the International Space Station.</title>
        <authorList>
            <person name="Checinska Sielaff A."/>
            <person name="Kumar R.M."/>
            <person name="Pal D."/>
            <person name="Mayilraj S."/>
            <person name="Venkateswaran K."/>
        </authorList>
    </citation>
    <scope>NUCLEOTIDE SEQUENCE [LARGE SCALE GENOMIC DNA]</scope>
    <source>
        <strain evidence="2 3">ISSFR-015</strain>
    </source>
</reference>
<name>A0ABX3ZKR4_9BACL</name>
<dbReference type="Pfam" id="PF10958">
    <property type="entry name" value="DUF2759"/>
    <property type="match status" value="1"/>
</dbReference>
<keyword evidence="1" id="KW-0812">Transmembrane</keyword>
<feature type="transmembrane region" description="Helical" evidence="1">
    <location>
        <begin position="28"/>
        <end position="50"/>
    </location>
</feature>
<keyword evidence="3" id="KW-1185">Reference proteome</keyword>
<gene>
    <name evidence="2" type="ORF">CBM15_05520</name>
</gene>
<dbReference type="RefSeq" id="WP_008404364.1">
    <property type="nucleotide sequence ID" value="NZ_JAFBEY010000001.1"/>
</dbReference>
<evidence type="ECO:0000313" key="3">
    <source>
        <dbReference type="Proteomes" id="UP000196594"/>
    </source>
</evidence>
<dbReference type="InterPro" id="IPR024490">
    <property type="entry name" value="DUF2759"/>
</dbReference>
<keyword evidence="1" id="KW-0472">Membrane</keyword>
<accession>A0ABX3ZKR4</accession>
<evidence type="ECO:0000256" key="1">
    <source>
        <dbReference type="SAM" id="Phobius"/>
    </source>
</evidence>